<reference evidence="3" key="1">
    <citation type="submission" date="2020-05" db="EMBL/GenBank/DDBJ databases">
        <authorList>
            <person name="Chiriac C."/>
            <person name="Salcher M."/>
            <person name="Ghai R."/>
            <person name="Kavagutti S V."/>
        </authorList>
    </citation>
    <scope>NUCLEOTIDE SEQUENCE</scope>
</reference>
<evidence type="ECO:0000313" key="3">
    <source>
        <dbReference type="EMBL" id="CAB5033838.1"/>
    </source>
</evidence>
<dbReference type="PANTHER" id="PTHR30345">
    <property type="entry name" value="RIBOSE-5-PHOSPHATE ISOMERASE B"/>
    <property type="match status" value="1"/>
</dbReference>
<organism evidence="3">
    <name type="scientific">freshwater metagenome</name>
    <dbReference type="NCBI Taxonomy" id="449393"/>
    <lineage>
        <taxon>unclassified sequences</taxon>
        <taxon>metagenomes</taxon>
        <taxon>ecological metagenomes</taxon>
    </lineage>
</organism>
<dbReference type="EMBL" id="CAFBPZ010000004">
    <property type="protein sequence ID" value="CAB5033838.1"/>
    <property type="molecule type" value="Genomic_DNA"/>
</dbReference>
<proteinExistence type="predicted"/>
<dbReference type="AlphaFoldDB" id="A0A6J7RZM6"/>
<name>A0A6J7RZM6_9ZZZZ</name>
<evidence type="ECO:0000256" key="1">
    <source>
        <dbReference type="ARBA" id="ARBA00023235"/>
    </source>
</evidence>
<dbReference type="NCBIfam" id="TIGR00689">
    <property type="entry name" value="rpiB_lacA_lacB"/>
    <property type="match status" value="1"/>
</dbReference>
<accession>A0A6J7RZM6</accession>
<dbReference type="InterPro" id="IPR036569">
    <property type="entry name" value="RpiB_LacA_LacB_sf"/>
</dbReference>
<protein>
    <submittedName>
        <fullName evidence="3">Unannotated protein</fullName>
    </submittedName>
</protein>
<dbReference type="GO" id="GO:0016853">
    <property type="term" value="F:isomerase activity"/>
    <property type="evidence" value="ECO:0007669"/>
    <property type="project" value="UniProtKB-KW"/>
</dbReference>
<keyword evidence="1" id="KW-0413">Isomerase</keyword>
<dbReference type="InterPro" id="IPR003500">
    <property type="entry name" value="RpiB_LacA_LacB"/>
</dbReference>
<dbReference type="PANTHER" id="PTHR30345:SF0">
    <property type="entry name" value="DNA DAMAGE-REPAIR_TOLERATION PROTEIN DRT102"/>
    <property type="match status" value="1"/>
</dbReference>
<dbReference type="InterPro" id="IPR004785">
    <property type="entry name" value="RpiB"/>
</dbReference>
<dbReference type="PIRSF" id="PIRSF005384">
    <property type="entry name" value="RpiB_LacA_B"/>
    <property type="match status" value="1"/>
</dbReference>
<dbReference type="NCBIfam" id="TIGR01120">
    <property type="entry name" value="rpiB"/>
    <property type="match status" value="1"/>
</dbReference>
<sequence length="149" mass="15850">MIVAVGSDHAGFVLKEQIRGWLLEHGYEVLDLGAYSPERVDYPHFGAEVGRAVVGGKAEFGIVVCGSGQGVCMAANKVPGVRAGIIRDIQDAEMTRGHNNANVACFGERVTEPEVALAAVQAFLTTTFEGGRHEARVEQLAELDAGQEI</sequence>
<dbReference type="Pfam" id="PF02502">
    <property type="entry name" value="LacAB_rpiB"/>
    <property type="match status" value="1"/>
</dbReference>
<dbReference type="GO" id="GO:0005975">
    <property type="term" value="P:carbohydrate metabolic process"/>
    <property type="evidence" value="ECO:0007669"/>
    <property type="project" value="InterPro"/>
</dbReference>
<dbReference type="SUPFAM" id="SSF89623">
    <property type="entry name" value="Ribose/Galactose isomerase RpiB/AlsB"/>
    <property type="match status" value="1"/>
</dbReference>
<dbReference type="EMBL" id="CAFBMC010000003">
    <property type="protein sequence ID" value="CAB4888215.1"/>
    <property type="molecule type" value="Genomic_DNA"/>
</dbReference>
<dbReference type="Gene3D" id="3.40.1400.10">
    <property type="entry name" value="Sugar-phosphate isomerase, RpiB/LacA/LacB"/>
    <property type="match status" value="1"/>
</dbReference>
<evidence type="ECO:0000313" key="2">
    <source>
        <dbReference type="EMBL" id="CAB4888215.1"/>
    </source>
</evidence>
<dbReference type="NCBIfam" id="NF004051">
    <property type="entry name" value="PRK05571.1"/>
    <property type="match status" value="1"/>
</dbReference>
<gene>
    <name evidence="2" type="ORF">UFOPK3495_00121</name>
    <name evidence="3" type="ORF">UFOPK4237_00112</name>
</gene>